<evidence type="ECO:0000313" key="2">
    <source>
        <dbReference type="Proteomes" id="UP000004018"/>
    </source>
</evidence>
<comment type="caution">
    <text evidence="1">The sequence shown here is derived from an EMBL/GenBank/DDBJ whole genome shotgun (WGS) entry which is preliminary data.</text>
</comment>
<proteinExistence type="predicted"/>
<organism evidence="1 2">
    <name type="scientific">Megasphaera lornae</name>
    <dbReference type="NCBI Taxonomy" id="1000568"/>
    <lineage>
        <taxon>Bacteria</taxon>
        <taxon>Bacillati</taxon>
        <taxon>Bacillota</taxon>
        <taxon>Negativicutes</taxon>
        <taxon>Veillonellales</taxon>
        <taxon>Veillonellaceae</taxon>
        <taxon>Megasphaera</taxon>
    </lineage>
</organism>
<reference evidence="1 2" key="1">
    <citation type="submission" date="2011-04" db="EMBL/GenBank/DDBJ databases">
        <authorList>
            <person name="Harkins D.M."/>
            <person name="Madupu R."/>
            <person name="Durkin A.S."/>
            <person name="Torralba M."/>
            <person name="Methe B."/>
            <person name="Sutton G.G."/>
            <person name="Nelson K.E."/>
        </authorList>
    </citation>
    <scope>NUCLEOTIDE SEQUENCE [LARGE SCALE GENOMIC DNA]</scope>
    <source>
        <strain evidence="1 2">UPII 199-6</strain>
    </source>
</reference>
<dbReference type="EMBL" id="AFIJ01000033">
    <property type="protein sequence ID" value="EGL39723.1"/>
    <property type="molecule type" value="Genomic_DNA"/>
</dbReference>
<protein>
    <recommendedName>
        <fullName evidence="3">Secreted protein</fullName>
    </recommendedName>
</protein>
<evidence type="ECO:0008006" key="3">
    <source>
        <dbReference type="Google" id="ProtNLM"/>
    </source>
</evidence>
<name>A0ABN0D0J3_9FIRM</name>
<keyword evidence="2" id="KW-1185">Reference proteome</keyword>
<evidence type="ECO:0000313" key="1">
    <source>
        <dbReference type="EMBL" id="EGL39723.1"/>
    </source>
</evidence>
<sequence length="78" mass="9301">MFFFGFFYIAGKWGRKGLSGVLREPISARTATRRFTEFWQVPERRFFLADKVKKRKECSIMVVHFTAERNPLIHDSTR</sequence>
<dbReference type="Proteomes" id="UP000004018">
    <property type="component" value="Unassembled WGS sequence"/>
</dbReference>
<accession>A0ABN0D0J3</accession>
<gene>
    <name evidence="1" type="ORF">HMPREF1039_0984</name>
</gene>